<accession>A0A1X0NHZ0</accession>
<evidence type="ECO:0000313" key="3">
    <source>
        <dbReference type="EMBL" id="ORC84372.1"/>
    </source>
</evidence>
<dbReference type="VEuPathDB" id="TriTrypDB:TM35_000451100"/>
<feature type="compositionally biased region" description="Polar residues" evidence="1">
    <location>
        <begin position="256"/>
        <end position="283"/>
    </location>
</feature>
<dbReference type="EMBL" id="NBCO01000045">
    <property type="protein sequence ID" value="ORC84372.1"/>
    <property type="molecule type" value="Genomic_DNA"/>
</dbReference>
<evidence type="ECO:0000256" key="2">
    <source>
        <dbReference type="SAM" id="SignalP"/>
    </source>
</evidence>
<reference evidence="3 4" key="1">
    <citation type="submission" date="2017-03" db="EMBL/GenBank/DDBJ databases">
        <title>An alternative strategy for trypanosome survival in the mammalian bloodstream revealed through genome and transcriptome analysis of the ubiquitous bovine parasite Trypanosoma (Megatrypanum) theileri.</title>
        <authorList>
            <person name="Kelly S."/>
            <person name="Ivens A."/>
            <person name="Mott A."/>
            <person name="O'Neill E."/>
            <person name="Emms D."/>
            <person name="Macleod O."/>
            <person name="Voorheis P."/>
            <person name="Matthews J."/>
            <person name="Matthews K."/>
            <person name="Carrington M."/>
        </authorList>
    </citation>
    <scope>NUCLEOTIDE SEQUENCE [LARGE SCALE GENOMIC DNA]</scope>
    <source>
        <strain evidence="3">Edinburgh</strain>
    </source>
</reference>
<feature type="region of interest" description="Disordered" evidence="1">
    <location>
        <begin position="71"/>
        <end position="347"/>
    </location>
</feature>
<feature type="compositionally biased region" description="Low complexity" evidence="1">
    <location>
        <begin position="231"/>
        <end position="245"/>
    </location>
</feature>
<keyword evidence="4" id="KW-1185">Reference proteome</keyword>
<feature type="chain" id="PRO_5012959020" description="Mucin-associated surface protein (MASP)" evidence="2">
    <location>
        <begin position="28"/>
        <end position="347"/>
    </location>
</feature>
<comment type="caution">
    <text evidence="3">The sequence shown here is derived from an EMBL/GenBank/DDBJ whole genome shotgun (WGS) entry which is preliminary data.</text>
</comment>
<feature type="compositionally biased region" description="Low complexity" evidence="1">
    <location>
        <begin position="324"/>
        <end position="340"/>
    </location>
</feature>
<gene>
    <name evidence="3" type="ORF">TM35_000451100</name>
</gene>
<feature type="compositionally biased region" description="Polar residues" evidence="1">
    <location>
        <begin position="291"/>
        <end position="323"/>
    </location>
</feature>
<sequence length="347" mass="36969">MMMMMRRVMCVLAVVLCCACGYTMTAAATTTAANAGQPKAVMAVLYNDSDLWSGWSDFPLSVKAYRDQQKAKKMEKKNQDALKQQRESEALEEAVKTQESRRETELERSTQESQVPESVVLRGEGSSHLSTSGSLDDEATTLLKVEPKGQPNGSSGILSENRDLSGSTKGESRVQPLTRTDQQPNNDPSINSAQDGATSHASPRTEKPTTTHVAEITKPFGAERPLSGDHSSGTTTKTTESQTQEVHSAVPKEQNKPTQGNQESSNNTGDINTPGNSNPTEQSPAAAVPTATESSNENDTTSQPSPANTVSEESTTTPSRDSNATQQSTATDDVTAASASHETNTTT</sequence>
<feature type="compositionally biased region" description="Basic and acidic residues" evidence="1">
    <location>
        <begin position="71"/>
        <end position="110"/>
    </location>
</feature>
<name>A0A1X0NHZ0_9TRYP</name>
<evidence type="ECO:0000256" key="1">
    <source>
        <dbReference type="SAM" id="MobiDB-lite"/>
    </source>
</evidence>
<organism evidence="3 4">
    <name type="scientific">Trypanosoma theileri</name>
    <dbReference type="NCBI Taxonomy" id="67003"/>
    <lineage>
        <taxon>Eukaryota</taxon>
        <taxon>Discoba</taxon>
        <taxon>Euglenozoa</taxon>
        <taxon>Kinetoplastea</taxon>
        <taxon>Metakinetoplastina</taxon>
        <taxon>Trypanosomatida</taxon>
        <taxon>Trypanosomatidae</taxon>
        <taxon>Trypanosoma</taxon>
    </lineage>
</organism>
<keyword evidence="2" id="KW-0732">Signal</keyword>
<evidence type="ECO:0008006" key="5">
    <source>
        <dbReference type="Google" id="ProtNLM"/>
    </source>
</evidence>
<feature type="non-terminal residue" evidence="3">
    <location>
        <position position="347"/>
    </location>
</feature>
<proteinExistence type="predicted"/>
<feature type="compositionally biased region" description="Polar residues" evidence="1">
    <location>
        <begin position="151"/>
        <end position="202"/>
    </location>
</feature>
<feature type="signal peptide" evidence="2">
    <location>
        <begin position="1"/>
        <end position="27"/>
    </location>
</feature>
<dbReference type="Proteomes" id="UP000192257">
    <property type="component" value="Unassembled WGS sequence"/>
</dbReference>
<dbReference type="RefSeq" id="XP_028878438.1">
    <property type="nucleotide sequence ID" value="XM_029030207.1"/>
</dbReference>
<dbReference type="GeneID" id="39989987"/>
<evidence type="ECO:0000313" key="4">
    <source>
        <dbReference type="Proteomes" id="UP000192257"/>
    </source>
</evidence>
<dbReference type="AlphaFoldDB" id="A0A1X0NHZ0"/>
<protein>
    <recommendedName>
        <fullName evidence="5">Mucin-associated surface protein (MASP)</fullName>
    </recommendedName>
</protein>